<dbReference type="EMBL" id="CADCTR010001332">
    <property type="protein sequence ID" value="CAA9291360.1"/>
    <property type="molecule type" value="Genomic_DNA"/>
</dbReference>
<evidence type="ECO:0000313" key="1">
    <source>
        <dbReference type="EMBL" id="CAA9291360.1"/>
    </source>
</evidence>
<organism evidence="1">
    <name type="scientific">uncultured Chloroflexia bacterium</name>
    <dbReference type="NCBI Taxonomy" id="1672391"/>
    <lineage>
        <taxon>Bacteria</taxon>
        <taxon>Bacillati</taxon>
        <taxon>Chloroflexota</taxon>
        <taxon>Chloroflexia</taxon>
        <taxon>environmental samples</taxon>
    </lineage>
</organism>
<dbReference type="AlphaFoldDB" id="A0A6J4JZG0"/>
<reference evidence="1" key="1">
    <citation type="submission" date="2020-02" db="EMBL/GenBank/DDBJ databases">
        <authorList>
            <person name="Meier V. D."/>
        </authorList>
    </citation>
    <scope>NUCLEOTIDE SEQUENCE</scope>
    <source>
        <strain evidence="1">AVDCRST_MAG93</strain>
    </source>
</reference>
<sequence length="42" mass="4491">MAEERRFAGVALALFVAHFVSLACVVTLVTARDVATKKGREG</sequence>
<gene>
    <name evidence="1" type="ORF">AVDCRST_MAG93-3921</name>
</gene>
<dbReference type="PROSITE" id="PS51257">
    <property type="entry name" value="PROKAR_LIPOPROTEIN"/>
    <property type="match status" value="1"/>
</dbReference>
<accession>A0A6J4JZG0</accession>
<name>A0A6J4JZG0_9CHLR</name>
<proteinExistence type="predicted"/>
<protein>
    <submittedName>
        <fullName evidence="1">Uncharacterized protein</fullName>
    </submittedName>
</protein>